<evidence type="ECO:0000256" key="1">
    <source>
        <dbReference type="SAM" id="MobiDB-lite"/>
    </source>
</evidence>
<comment type="caution">
    <text evidence="2">The sequence shown here is derived from an EMBL/GenBank/DDBJ whole genome shotgun (WGS) entry which is preliminary data.</text>
</comment>
<feature type="compositionally biased region" description="Basic residues" evidence="1">
    <location>
        <begin position="49"/>
        <end position="65"/>
    </location>
</feature>
<sequence length="78" mass="8606">MAQTKAKDAQRRRLAKPKPPVRVLKGKKRKPKPVIGPRAGIPAGLAAALRKRRAKKAAAKKKREGVKRILSTPKKKKP</sequence>
<dbReference type="AlphaFoldDB" id="A0A0F9P2Z9"/>
<reference evidence="2" key="1">
    <citation type="journal article" date="2015" name="Nature">
        <title>Complex archaea that bridge the gap between prokaryotes and eukaryotes.</title>
        <authorList>
            <person name="Spang A."/>
            <person name="Saw J.H."/>
            <person name="Jorgensen S.L."/>
            <person name="Zaremba-Niedzwiedzka K."/>
            <person name="Martijn J."/>
            <person name="Lind A.E."/>
            <person name="van Eijk R."/>
            <person name="Schleper C."/>
            <person name="Guy L."/>
            <person name="Ettema T.J."/>
        </authorList>
    </citation>
    <scope>NUCLEOTIDE SEQUENCE</scope>
</reference>
<dbReference type="EMBL" id="LAZR01002738">
    <property type="protein sequence ID" value="KKN26210.1"/>
    <property type="molecule type" value="Genomic_DNA"/>
</dbReference>
<feature type="compositionally biased region" description="Basic and acidic residues" evidence="1">
    <location>
        <begin position="1"/>
        <end position="11"/>
    </location>
</feature>
<evidence type="ECO:0000313" key="2">
    <source>
        <dbReference type="EMBL" id="KKN26210.1"/>
    </source>
</evidence>
<protein>
    <submittedName>
        <fullName evidence="2">Uncharacterized protein</fullName>
    </submittedName>
</protein>
<organism evidence="2">
    <name type="scientific">marine sediment metagenome</name>
    <dbReference type="NCBI Taxonomy" id="412755"/>
    <lineage>
        <taxon>unclassified sequences</taxon>
        <taxon>metagenomes</taxon>
        <taxon>ecological metagenomes</taxon>
    </lineage>
</organism>
<proteinExistence type="predicted"/>
<feature type="region of interest" description="Disordered" evidence="1">
    <location>
        <begin position="1"/>
        <end position="78"/>
    </location>
</feature>
<gene>
    <name evidence="2" type="ORF">LCGC14_0876980</name>
</gene>
<accession>A0A0F9P2Z9</accession>
<name>A0A0F9P2Z9_9ZZZZ</name>